<dbReference type="Pfam" id="PF13476">
    <property type="entry name" value="AAA_23"/>
    <property type="match status" value="1"/>
</dbReference>
<gene>
    <name evidence="4" type="ORF">GGR16_005186</name>
</gene>
<reference evidence="4 5" key="1">
    <citation type="submission" date="2020-08" db="EMBL/GenBank/DDBJ databases">
        <title>Genomic Encyclopedia of Type Strains, Phase IV (KMG-IV): sequencing the most valuable type-strain genomes for metagenomic binning, comparative biology and taxonomic classification.</title>
        <authorList>
            <person name="Goeker M."/>
        </authorList>
    </citation>
    <scope>NUCLEOTIDE SEQUENCE [LARGE SCALE GENOMIC DNA]</scope>
    <source>
        <strain evidence="4 5">DSM 103737</strain>
    </source>
</reference>
<dbReference type="SUPFAM" id="SSF52540">
    <property type="entry name" value="P-loop containing nucleoside triphosphate hydrolases"/>
    <property type="match status" value="1"/>
</dbReference>
<sequence length="1332" mass="146444">MNDQPEPIRLEDYSLDEVVRLLTAGVPVHRANEDAFRLDTDDKRKAFAFYGRNRDLWPRNRTVQAKEVEGLLTALEAELPAATARTSRSAGARPIWHLERVEAHRFGGLHRHLGPNGEDPDDFVLDINREITLVSGFNGAGKTALLSAVIWCLTGKALRSQHMPHEVHEPMAVEWTADSEAIGEGDNRPEIAIPPIVPIPSAENLEKLADQPKLDTWVRLTFKREDTAEIRSVTRRVQVSGKKLTAPVEGLDALGIPALALEVGTLMPGVAAHMRFDEKTDFTQAVSQLTGLKPLEELGHRSTRLVGRLRNAEKRTTEEARDQKTSDFASRLQTLVENWEERSDLGTPPRILMPGEEEGEGENKAGCASSIAAARKALQELQSEMMSTMETILGRRVELTSKQDADAMTGALDAAAERLKGGALRELPSIGTILSLSEISEEEASDALKAVEDILARARALATRLEDERQATRWRLYARVADWHKNAHPDSDVVNCPVCGTDLDEVPPDALLDMSVKAALEKCREADSDIAKTASEWERDEAASLLHALPESLRGFADKALPDTLLAIVRKGYVDELLAHRAFSGRLEPLQRNAQAVWEIAARENPLPDAPQPANSKLPELFAGSTLQKRLAAIVHALMLRAHRAAAGDVLKQLMVRYVGAPQSAEDQIPAEREQAKPQERSLRDQIEAIRRGVQNASPILSLIRQLDELERVRQAWEAEEKRLKLLERAADAVEPFLEFPALVYERVSGLINTLDRDTGTWLGNIYRPHYRGGPDYGGFEPGEDGGFGLRAGLGDMRVPAHQVMNASLLRACVWAFLFGLWEHVRTQSGGLSCILLDDPQTHFDPINSENFAATVPKMPSHGMRPLIASNDIRFVASVQDKLPSRAEDAPTWTALRLDPVSSSRLTASLSPAIEEIRERRDRWIEDENDSAKAQEFVKCVRVDIENRLWNLLATDPLVMHSPTLGDLLGQLRHARNAGERPFEEPPFEKLLTHQALRDSALFYKIINKAHHQPSMITPQDAADVNEVYESVHSLLRSCTASYARFLGRLTHEERDLVQADAPSAPEAMVLPDTPLPMLGTLAARSAADILAVTGDQEYLSLGSLGAVALYVIRGPTLGSVALAGQVVIVSLDRDATEGEPVIALHGSKIYARRFHRDKKDLSRTILAADRSGTERVPPALLVPTAETRVMPIVGVLYDAQNLPGRDEAVAARASDILSRKLAVASIVEDSAYPVIRNGDTVLLEAVDDLTPAKLTALEGRIVAVTARSGGESYGYLKRLGQRIETGARIFENIGLNGQAVCISLGSAVHSADNLTLERLWRVHGVLRSGSH</sequence>
<keyword evidence="5" id="KW-1185">Reference proteome</keyword>
<dbReference type="GO" id="GO:0006302">
    <property type="term" value="P:double-strand break repair"/>
    <property type="evidence" value="ECO:0007669"/>
    <property type="project" value="InterPro"/>
</dbReference>
<feature type="region of interest" description="Disordered" evidence="2">
    <location>
        <begin position="344"/>
        <end position="363"/>
    </location>
</feature>
<organism evidence="4 5">
    <name type="scientific">Chelatococcus caeni</name>
    <dbReference type="NCBI Taxonomy" id="1348468"/>
    <lineage>
        <taxon>Bacteria</taxon>
        <taxon>Pseudomonadati</taxon>
        <taxon>Pseudomonadota</taxon>
        <taxon>Alphaproteobacteria</taxon>
        <taxon>Hyphomicrobiales</taxon>
        <taxon>Chelatococcaceae</taxon>
        <taxon>Chelatococcus</taxon>
    </lineage>
</organism>
<dbReference type="RefSeq" id="WP_183318997.1">
    <property type="nucleotide sequence ID" value="NZ_JACIEN010000012.1"/>
</dbReference>
<dbReference type="PANTHER" id="PTHR32114">
    <property type="entry name" value="ABC TRANSPORTER ABCH.3"/>
    <property type="match status" value="1"/>
</dbReference>
<keyword evidence="1" id="KW-0175">Coiled coil</keyword>
<dbReference type="InterPro" id="IPR038729">
    <property type="entry name" value="Rad50/SbcC_AAA"/>
</dbReference>
<dbReference type="Gene3D" id="3.40.50.300">
    <property type="entry name" value="P-loop containing nucleotide triphosphate hydrolases"/>
    <property type="match status" value="1"/>
</dbReference>
<evidence type="ECO:0000313" key="4">
    <source>
        <dbReference type="EMBL" id="MBB4020122.1"/>
    </source>
</evidence>
<name>A0A840C7W4_9HYPH</name>
<dbReference type="EMBL" id="JACIEN010000012">
    <property type="protein sequence ID" value="MBB4020122.1"/>
    <property type="molecule type" value="Genomic_DNA"/>
</dbReference>
<protein>
    <recommendedName>
        <fullName evidence="3">Rad50/SbcC-type AAA domain-containing protein</fullName>
    </recommendedName>
</protein>
<dbReference type="InterPro" id="IPR027417">
    <property type="entry name" value="P-loop_NTPase"/>
</dbReference>
<evidence type="ECO:0000256" key="2">
    <source>
        <dbReference type="SAM" id="MobiDB-lite"/>
    </source>
</evidence>
<feature type="domain" description="Rad50/SbcC-type AAA" evidence="3">
    <location>
        <begin position="122"/>
        <end position="177"/>
    </location>
</feature>
<evidence type="ECO:0000256" key="1">
    <source>
        <dbReference type="SAM" id="Coils"/>
    </source>
</evidence>
<evidence type="ECO:0000313" key="5">
    <source>
        <dbReference type="Proteomes" id="UP000577362"/>
    </source>
</evidence>
<feature type="coiled-coil region" evidence="1">
    <location>
        <begin position="700"/>
        <end position="730"/>
    </location>
</feature>
<evidence type="ECO:0000259" key="3">
    <source>
        <dbReference type="Pfam" id="PF13476"/>
    </source>
</evidence>
<dbReference type="PANTHER" id="PTHR32114:SF2">
    <property type="entry name" value="ABC TRANSPORTER ABCH.3"/>
    <property type="match status" value="1"/>
</dbReference>
<accession>A0A840C7W4</accession>
<dbReference type="GO" id="GO:0016887">
    <property type="term" value="F:ATP hydrolysis activity"/>
    <property type="evidence" value="ECO:0007669"/>
    <property type="project" value="InterPro"/>
</dbReference>
<proteinExistence type="predicted"/>
<dbReference type="Proteomes" id="UP000577362">
    <property type="component" value="Unassembled WGS sequence"/>
</dbReference>
<comment type="caution">
    <text evidence="4">The sequence shown here is derived from an EMBL/GenBank/DDBJ whole genome shotgun (WGS) entry which is preliminary data.</text>
</comment>